<gene>
    <name evidence="1" type="ORF">OZSIB_0051</name>
</gene>
<proteinExistence type="predicted"/>
<name>A0A367ZPX8_9BACT</name>
<comment type="caution">
    <text evidence="1">The sequence shown here is derived from an EMBL/GenBank/DDBJ whole genome shotgun (WGS) entry which is preliminary data.</text>
</comment>
<protein>
    <submittedName>
        <fullName evidence="1">Uncharacterized protein</fullName>
    </submittedName>
</protein>
<dbReference type="EMBL" id="QOQW01000013">
    <property type="protein sequence ID" value="RCK79411.1"/>
    <property type="molecule type" value="Genomic_DNA"/>
</dbReference>
<sequence length="46" mass="4731">MTSWGPCGGAAAVSEYVPFGPDGGPYHQRRLAYLQGLAEAGRAPAP</sequence>
<dbReference type="AlphaFoldDB" id="A0A367ZPX8"/>
<accession>A0A367ZPX8</accession>
<reference evidence="1 2" key="1">
    <citation type="submission" date="2018-05" db="EMBL/GenBank/DDBJ databases">
        <title>A metagenomic window into the 2 km-deep terrestrial subsurface aquifer revealed taxonomically and functionally diverse microbial community comprising novel uncultured bacterial lineages.</title>
        <authorList>
            <person name="Kadnikov V.V."/>
            <person name="Mardanov A.V."/>
            <person name="Beletsky A.V."/>
            <person name="Banks D."/>
            <person name="Pimenov N.V."/>
            <person name="Frank Y.A."/>
            <person name="Karnachuk O.V."/>
            <person name="Ravin N.V."/>
        </authorList>
    </citation>
    <scope>NUCLEOTIDE SEQUENCE [LARGE SCALE GENOMIC DNA]</scope>
    <source>
        <strain evidence="1">BY5</strain>
    </source>
</reference>
<organism evidence="1 2">
    <name type="scientific">Candidatus Ozemobacter sibiricus</name>
    <dbReference type="NCBI Taxonomy" id="2268124"/>
    <lineage>
        <taxon>Bacteria</taxon>
        <taxon>Candidatus Ozemobacteria</taxon>
        <taxon>Candidatus Ozemobacterales</taxon>
        <taxon>Candidatus Ozemobacteraceae</taxon>
        <taxon>Candidatus Ozemobacter</taxon>
    </lineage>
</organism>
<dbReference type="Proteomes" id="UP000252355">
    <property type="component" value="Unassembled WGS sequence"/>
</dbReference>
<evidence type="ECO:0000313" key="1">
    <source>
        <dbReference type="EMBL" id="RCK79411.1"/>
    </source>
</evidence>
<evidence type="ECO:0000313" key="2">
    <source>
        <dbReference type="Proteomes" id="UP000252355"/>
    </source>
</evidence>